<feature type="region of interest" description="Disordered" evidence="1">
    <location>
        <begin position="1"/>
        <end position="58"/>
    </location>
</feature>
<reference evidence="2 3" key="1">
    <citation type="journal article" date="2019" name="Genome Biol. Evol.">
        <title>Insights into the evolution of the New World diploid cottons (Gossypium, subgenus Houzingenia) based on genome sequencing.</title>
        <authorList>
            <person name="Grover C.E."/>
            <person name="Arick M.A. 2nd"/>
            <person name="Thrash A."/>
            <person name="Conover J.L."/>
            <person name="Sanders W.S."/>
            <person name="Peterson D.G."/>
            <person name="Frelichowski J.E."/>
            <person name="Scheffler J.A."/>
            <person name="Scheffler B.E."/>
            <person name="Wendel J.F."/>
        </authorList>
    </citation>
    <scope>NUCLEOTIDE SEQUENCE [LARGE SCALE GENOMIC DNA]</scope>
    <source>
        <strain evidence="2">1</strain>
        <tissue evidence="2">Leaf</tissue>
    </source>
</reference>
<accession>A0A7J9LMT1</accession>
<proteinExistence type="predicted"/>
<keyword evidence="3" id="KW-1185">Reference proteome</keyword>
<dbReference type="Proteomes" id="UP000593576">
    <property type="component" value="Unassembled WGS sequence"/>
</dbReference>
<protein>
    <submittedName>
        <fullName evidence="2">Uncharacterized protein</fullName>
    </submittedName>
</protein>
<feature type="compositionally biased region" description="Basic and acidic residues" evidence="1">
    <location>
        <begin position="10"/>
        <end position="35"/>
    </location>
</feature>
<comment type="caution">
    <text evidence="2">The sequence shown here is derived from an EMBL/GenBank/DDBJ whole genome shotgun (WGS) entry which is preliminary data.</text>
</comment>
<gene>
    <name evidence="2" type="ORF">Goshw_008983</name>
</gene>
<organism evidence="2 3">
    <name type="scientific">Gossypium schwendimanii</name>
    <name type="common">Cotton</name>
    <dbReference type="NCBI Taxonomy" id="34291"/>
    <lineage>
        <taxon>Eukaryota</taxon>
        <taxon>Viridiplantae</taxon>
        <taxon>Streptophyta</taxon>
        <taxon>Embryophyta</taxon>
        <taxon>Tracheophyta</taxon>
        <taxon>Spermatophyta</taxon>
        <taxon>Magnoliopsida</taxon>
        <taxon>eudicotyledons</taxon>
        <taxon>Gunneridae</taxon>
        <taxon>Pentapetalae</taxon>
        <taxon>rosids</taxon>
        <taxon>malvids</taxon>
        <taxon>Malvales</taxon>
        <taxon>Malvaceae</taxon>
        <taxon>Malvoideae</taxon>
        <taxon>Gossypium</taxon>
    </lineage>
</organism>
<sequence length="82" mass="9231">MKKMNSTYSKGKEKEEVCSKSPDETSRANKPDNTKQHNKGSGSRSSSSALQPRLPERLKEMTKGLGEAMINWSYKNHCKKSI</sequence>
<evidence type="ECO:0000256" key="1">
    <source>
        <dbReference type="SAM" id="MobiDB-lite"/>
    </source>
</evidence>
<name>A0A7J9LMT1_GOSSC</name>
<dbReference type="AlphaFoldDB" id="A0A7J9LMT1"/>
<dbReference type="EMBL" id="JABFAF010000007">
    <property type="protein sequence ID" value="MBA0859629.1"/>
    <property type="molecule type" value="Genomic_DNA"/>
</dbReference>
<evidence type="ECO:0000313" key="3">
    <source>
        <dbReference type="Proteomes" id="UP000593576"/>
    </source>
</evidence>
<evidence type="ECO:0000313" key="2">
    <source>
        <dbReference type="EMBL" id="MBA0859629.1"/>
    </source>
</evidence>